<dbReference type="PANTHER" id="PTHR22604">
    <property type="entry name" value="OXIDOREDUCTASES"/>
    <property type="match status" value="1"/>
</dbReference>
<sequence>MIKWGIIGAGNIANRFATALTQVENASLYAVACRTVEKAERFQANHPSEKAYGDYQALLDDPEIDAVYVAVPHKYHQEWVSKALQAKVAVLCEKPAAMTQAEVDGMIELSHKEGVFFMEAQKSRFVPAYLDLKARIEQGLIGEIKHITTSLCHVFNEATSTYHFEPGQGGTLLDMGVYNLSVLEDFMPSPMEVTAIDYALHANGIELYVNATLEAGGISGVIESAFDRETETVAVIEGSQGSIRIPNFHRASEYTMITRDGTHEQVEVGYDHDDFYSEIQHVVTCLAEGRIESPIMTHQASSNIARLVDQLKAAIK</sequence>
<accession>A0A6I2GF18</accession>
<evidence type="ECO:0000256" key="1">
    <source>
        <dbReference type="ARBA" id="ARBA00010928"/>
    </source>
</evidence>
<comment type="caution">
    <text evidence="5">The sequence shown here is derived from an EMBL/GenBank/DDBJ whole genome shotgun (WGS) entry which is preliminary data.</text>
</comment>
<dbReference type="GO" id="GO:0000166">
    <property type="term" value="F:nucleotide binding"/>
    <property type="evidence" value="ECO:0007669"/>
    <property type="project" value="InterPro"/>
</dbReference>
<dbReference type="GO" id="GO:0016491">
    <property type="term" value="F:oxidoreductase activity"/>
    <property type="evidence" value="ECO:0007669"/>
    <property type="project" value="UniProtKB-KW"/>
</dbReference>
<reference evidence="5 6" key="1">
    <citation type="submission" date="2019-11" db="EMBL/GenBank/DDBJ databases">
        <title>Characterisation of Fundicoccus ignavus gen. nov. sp. nov., a novel genus of the family Aerococcaceae isolated from bulk tank milk.</title>
        <authorList>
            <person name="Siebert A."/>
            <person name="Huptas C."/>
            <person name="Wenning M."/>
            <person name="Scherer S."/>
            <person name="Doll E.V."/>
        </authorList>
    </citation>
    <scope>NUCLEOTIDE SEQUENCE [LARGE SCALE GENOMIC DNA]</scope>
    <source>
        <strain evidence="5 6">WS4759</strain>
    </source>
</reference>
<dbReference type="Pfam" id="PF01408">
    <property type="entry name" value="GFO_IDH_MocA"/>
    <property type="match status" value="1"/>
</dbReference>
<dbReference type="Pfam" id="PF22725">
    <property type="entry name" value="GFO_IDH_MocA_C3"/>
    <property type="match status" value="1"/>
</dbReference>
<gene>
    <name evidence="5" type="ORF">GIY09_11400</name>
</gene>
<dbReference type="SUPFAM" id="SSF55347">
    <property type="entry name" value="Glyceraldehyde-3-phosphate dehydrogenase-like, C-terminal domain"/>
    <property type="match status" value="1"/>
</dbReference>
<keyword evidence="2" id="KW-0560">Oxidoreductase</keyword>
<proteinExistence type="inferred from homology"/>
<evidence type="ECO:0000259" key="3">
    <source>
        <dbReference type="Pfam" id="PF01408"/>
    </source>
</evidence>
<dbReference type="EMBL" id="WJQS01000015">
    <property type="protein sequence ID" value="MRI86450.1"/>
    <property type="molecule type" value="Genomic_DNA"/>
</dbReference>
<dbReference type="InterPro" id="IPR050984">
    <property type="entry name" value="Gfo/Idh/MocA_domain"/>
</dbReference>
<organism evidence="5 6">
    <name type="scientific">Fundicoccus ignavus</name>
    <dbReference type="NCBI Taxonomy" id="2664442"/>
    <lineage>
        <taxon>Bacteria</taxon>
        <taxon>Bacillati</taxon>
        <taxon>Bacillota</taxon>
        <taxon>Bacilli</taxon>
        <taxon>Lactobacillales</taxon>
        <taxon>Aerococcaceae</taxon>
        <taxon>Fundicoccus</taxon>
    </lineage>
</organism>
<dbReference type="InterPro" id="IPR055170">
    <property type="entry name" value="GFO_IDH_MocA-like_dom"/>
</dbReference>
<protein>
    <submittedName>
        <fullName evidence="5">Gfo/Idh/MocA family oxidoreductase</fullName>
    </submittedName>
</protein>
<dbReference type="Gene3D" id="3.40.50.720">
    <property type="entry name" value="NAD(P)-binding Rossmann-like Domain"/>
    <property type="match status" value="1"/>
</dbReference>
<evidence type="ECO:0000313" key="6">
    <source>
        <dbReference type="Proteomes" id="UP000430975"/>
    </source>
</evidence>
<dbReference type="RefSeq" id="WP_153864112.1">
    <property type="nucleotide sequence ID" value="NZ_WJQS01000015.1"/>
</dbReference>
<evidence type="ECO:0000313" key="5">
    <source>
        <dbReference type="EMBL" id="MRI86450.1"/>
    </source>
</evidence>
<evidence type="ECO:0000256" key="2">
    <source>
        <dbReference type="ARBA" id="ARBA00023002"/>
    </source>
</evidence>
<dbReference type="PANTHER" id="PTHR22604:SF105">
    <property type="entry name" value="TRANS-1,2-DIHYDROBENZENE-1,2-DIOL DEHYDROGENASE"/>
    <property type="match status" value="1"/>
</dbReference>
<keyword evidence="6" id="KW-1185">Reference proteome</keyword>
<dbReference type="SUPFAM" id="SSF51735">
    <property type="entry name" value="NAD(P)-binding Rossmann-fold domains"/>
    <property type="match status" value="1"/>
</dbReference>
<dbReference type="AlphaFoldDB" id="A0A6I2GF18"/>
<dbReference type="InterPro" id="IPR000683">
    <property type="entry name" value="Gfo/Idh/MocA-like_OxRdtase_N"/>
</dbReference>
<feature type="domain" description="GFO/IDH/MocA-like oxidoreductase" evidence="4">
    <location>
        <begin position="129"/>
        <end position="244"/>
    </location>
</feature>
<feature type="domain" description="Gfo/Idh/MocA-like oxidoreductase N-terminal" evidence="3">
    <location>
        <begin position="2"/>
        <end position="118"/>
    </location>
</feature>
<evidence type="ECO:0000259" key="4">
    <source>
        <dbReference type="Pfam" id="PF22725"/>
    </source>
</evidence>
<dbReference type="Proteomes" id="UP000430975">
    <property type="component" value="Unassembled WGS sequence"/>
</dbReference>
<dbReference type="Gene3D" id="3.30.360.10">
    <property type="entry name" value="Dihydrodipicolinate Reductase, domain 2"/>
    <property type="match status" value="1"/>
</dbReference>
<dbReference type="InterPro" id="IPR036291">
    <property type="entry name" value="NAD(P)-bd_dom_sf"/>
</dbReference>
<comment type="similarity">
    <text evidence="1">Belongs to the Gfo/Idh/MocA family.</text>
</comment>
<name>A0A6I2GF18_9LACT</name>